<sequence>MKLEQAPEQGIMYALYKDRMIFEPYKKEELPKEDELKRNLLELHLFDGEKEYRFIKTRKGEIEKETICDSQVPHDDRYIEKIFVSKERNECIEVVNYITYDEDDLMAIRNYRLREVTR</sequence>
<keyword evidence="2" id="KW-1185">Reference proteome</keyword>
<reference evidence="1 2" key="1">
    <citation type="submission" date="2024-03" db="EMBL/GenBank/DDBJ databases">
        <title>Human intestinal bacterial collection.</title>
        <authorList>
            <person name="Pauvert C."/>
            <person name="Hitch T.C.A."/>
            <person name="Clavel T."/>
        </authorList>
    </citation>
    <scope>NUCLEOTIDE SEQUENCE [LARGE SCALE GENOMIC DNA]</scope>
    <source>
        <strain evidence="1 2">CLA-AA-H190</strain>
    </source>
</reference>
<dbReference type="EMBL" id="JBBMEK010000070">
    <property type="protein sequence ID" value="MEQ2364905.1"/>
    <property type="molecule type" value="Genomic_DNA"/>
</dbReference>
<accession>A0ABV1B4L5</accession>
<proteinExistence type="predicted"/>
<dbReference type="Proteomes" id="UP001469749">
    <property type="component" value="Unassembled WGS sequence"/>
</dbReference>
<evidence type="ECO:0000313" key="1">
    <source>
        <dbReference type="EMBL" id="MEQ2364905.1"/>
    </source>
</evidence>
<evidence type="ECO:0000313" key="2">
    <source>
        <dbReference type="Proteomes" id="UP001469749"/>
    </source>
</evidence>
<dbReference type="RefSeq" id="WP_349084761.1">
    <property type="nucleotide sequence ID" value="NZ_JBBMEK010000070.1"/>
</dbReference>
<protein>
    <submittedName>
        <fullName evidence="1">Uncharacterized protein</fullName>
    </submittedName>
</protein>
<organism evidence="1 2">
    <name type="scientific">Coprococcus intestinihominis</name>
    <dbReference type="NCBI Taxonomy" id="3133154"/>
    <lineage>
        <taxon>Bacteria</taxon>
        <taxon>Bacillati</taxon>
        <taxon>Bacillota</taxon>
        <taxon>Clostridia</taxon>
        <taxon>Lachnospirales</taxon>
        <taxon>Lachnospiraceae</taxon>
        <taxon>Coprococcus</taxon>
    </lineage>
</organism>
<comment type="caution">
    <text evidence="1">The sequence shown here is derived from an EMBL/GenBank/DDBJ whole genome shotgun (WGS) entry which is preliminary data.</text>
</comment>
<gene>
    <name evidence="1" type="ORF">WMO25_07320</name>
</gene>
<name>A0ABV1B4L5_9FIRM</name>